<sequence>MFKAVYSGRPRPAERARVRFGKGKRSYYMYMPEVYRNYKGKLIEFFGQYESDPRLVELFDSQKIIYGLSVKLIFRLKSKGDNPFYTLRPDIDNLFKAVTDSLFQSSVNLIDNGYEEDKDGQLILDVEGDPIPKFKQKIDDCRICHTEIIKLRVDTVEEEGFTVIIRNIGKDDTE</sequence>
<gene>
    <name evidence="1" type="ORF">HCB35_18200</name>
</gene>
<organism evidence="1 2">
    <name type="scientific">Listeria booriae</name>
    <dbReference type="NCBI Taxonomy" id="1552123"/>
    <lineage>
        <taxon>Bacteria</taxon>
        <taxon>Bacillati</taxon>
        <taxon>Bacillota</taxon>
        <taxon>Bacilli</taxon>
        <taxon>Bacillales</taxon>
        <taxon>Listeriaceae</taxon>
        <taxon>Listeria</taxon>
    </lineage>
</organism>
<dbReference type="Pfam" id="PF05866">
    <property type="entry name" value="RusA"/>
    <property type="match status" value="1"/>
</dbReference>
<dbReference type="RefSeq" id="WP_185541882.1">
    <property type="nucleotide sequence ID" value="NZ_JAARZA010000022.1"/>
</dbReference>
<dbReference type="Gene3D" id="3.30.1330.70">
    <property type="entry name" value="Holliday junction resolvase RusA"/>
    <property type="match status" value="1"/>
</dbReference>
<dbReference type="AlphaFoldDB" id="A0A842FHC6"/>
<accession>A0A842FHC6</accession>
<comment type="caution">
    <text evidence="1">The sequence shown here is derived from an EMBL/GenBank/DDBJ whole genome shotgun (WGS) entry which is preliminary data.</text>
</comment>
<dbReference type="EMBL" id="JAARZA010000022">
    <property type="protein sequence ID" value="MBC2242406.1"/>
    <property type="molecule type" value="Genomic_DNA"/>
</dbReference>
<dbReference type="GO" id="GO:0006281">
    <property type="term" value="P:DNA repair"/>
    <property type="evidence" value="ECO:0007669"/>
    <property type="project" value="InterPro"/>
</dbReference>
<proteinExistence type="predicted"/>
<evidence type="ECO:0000313" key="1">
    <source>
        <dbReference type="EMBL" id="MBC2242406.1"/>
    </source>
</evidence>
<dbReference type="SUPFAM" id="SSF103084">
    <property type="entry name" value="Holliday junction resolvase RusA"/>
    <property type="match status" value="1"/>
</dbReference>
<name>A0A842FHC6_9LIST</name>
<evidence type="ECO:0000313" key="2">
    <source>
        <dbReference type="Proteomes" id="UP000553016"/>
    </source>
</evidence>
<dbReference type="GO" id="GO:0006310">
    <property type="term" value="P:DNA recombination"/>
    <property type="evidence" value="ECO:0007669"/>
    <property type="project" value="InterPro"/>
</dbReference>
<dbReference type="InterPro" id="IPR008822">
    <property type="entry name" value="Endonuclease_RusA-like"/>
</dbReference>
<dbReference type="Proteomes" id="UP000553016">
    <property type="component" value="Unassembled WGS sequence"/>
</dbReference>
<dbReference type="GO" id="GO:0000287">
    <property type="term" value="F:magnesium ion binding"/>
    <property type="evidence" value="ECO:0007669"/>
    <property type="project" value="InterPro"/>
</dbReference>
<reference evidence="1 2" key="1">
    <citation type="submission" date="2020-03" db="EMBL/GenBank/DDBJ databases">
        <title>Soil Listeria distribution.</title>
        <authorList>
            <person name="Liao J."/>
            <person name="Wiedmann M."/>
        </authorList>
    </citation>
    <scope>NUCLEOTIDE SEQUENCE [LARGE SCALE GENOMIC DNA]</scope>
    <source>
        <strain evidence="1 2">FSL L7-0149</strain>
    </source>
</reference>
<protein>
    <submittedName>
        <fullName evidence="1">RusA family crossover junction endodeoxyribonuclease</fullName>
    </submittedName>
</protein>
<dbReference type="InterPro" id="IPR036614">
    <property type="entry name" value="RusA-like_sf"/>
</dbReference>